<evidence type="ECO:0000313" key="2">
    <source>
        <dbReference type="Proteomes" id="UP000008495"/>
    </source>
</evidence>
<comment type="caution">
    <text evidence="1">The sequence shown here is derived from an EMBL/GenBank/DDBJ whole genome shotgun (WGS) entry which is preliminary data.</text>
</comment>
<accession>K6VIG4</accession>
<evidence type="ECO:0000313" key="1">
    <source>
        <dbReference type="EMBL" id="GAB76499.1"/>
    </source>
</evidence>
<dbReference type="AlphaFoldDB" id="K6VIG4"/>
<dbReference type="EMBL" id="BAGZ01000001">
    <property type="protein sequence ID" value="GAB76499.1"/>
    <property type="molecule type" value="Genomic_DNA"/>
</dbReference>
<sequence>MGRARKIFGSDLDYLTDADRQLIHAVTGEVIWQGQEPHERPLSAFAMQIAVDRRTRDLAEGEEISVSYLQRTCDRLAALGVPANPFQGSNLRKAQAYLSSRAEGRSPS</sequence>
<proteinExistence type="predicted"/>
<dbReference type="Proteomes" id="UP000008495">
    <property type="component" value="Unassembled WGS sequence"/>
</dbReference>
<reference evidence="1 2" key="1">
    <citation type="submission" date="2012-08" db="EMBL/GenBank/DDBJ databases">
        <title>Whole genome shotgun sequence of Austwickia chelonae NBRC 105200.</title>
        <authorList>
            <person name="Yoshida I."/>
            <person name="Hosoyama A."/>
            <person name="Tsuchikane K."/>
            <person name="Katsumata H."/>
            <person name="Ando Y."/>
            <person name="Ohji S."/>
            <person name="Hamada M."/>
            <person name="Tamura T."/>
            <person name="Yamazoe A."/>
            <person name="Yamazaki S."/>
            <person name="Fujita N."/>
        </authorList>
    </citation>
    <scope>NUCLEOTIDE SEQUENCE [LARGE SCALE GENOMIC DNA]</scope>
    <source>
        <strain evidence="1 2">NBRC 105200</strain>
    </source>
</reference>
<organism evidence="1 2">
    <name type="scientific">Austwickia chelonae NBRC 105200</name>
    <dbReference type="NCBI Taxonomy" id="1184607"/>
    <lineage>
        <taxon>Bacteria</taxon>
        <taxon>Bacillati</taxon>
        <taxon>Actinomycetota</taxon>
        <taxon>Actinomycetes</taxon>
        <taxon>Micrococcales</taxon>
        <taxon>Dermatophilaceae</taxon>
        <taxon>Austwickia</taxon>
    </lineage>
</organism>
<dbReference type="eggNOG" id="ENOG5031QR3">
    <property type="taxonomic scope" value="Bacteria"/>
</dbReference>
<gene>
    <name evidence="1" type="ORF">AUCHE_01_00610</name>
</gene>
<name>K6VIG4_9MICO</name>
<keyword evidence="2" id="KW-1185">Reference proteome</keyword>
<protein>
    <submittedName>
        <fullName evidence="1">Uncharacterized protein</fullName>
    </submittedName>
</protein>
<dbReference type="STRING" id="100225.SAMN05421595_1627"/>